<evidence type="ECO:0000256" key="9">
    <source>
        <dbReference type="ARBA" id="ARBA00023242"/>
    </source>
</evidence>
<evidence type="ECO:0000256" key="10">
    <source>
        <dbReference type="ARBA" id="ARBA00032015"/>
    </source>
</evidence>
<dbReference type="PANTHER" id="PTHR13224:SF6">
    <property type="entry name" value="MEDIATOR OF RNA POLYMERASE II TRANSCRIPTION SUBUNIT 16"/>
    <property type="match status" value="1"/>
</dbReference>
<keyword evidence="5" id="KW-0677">Repeat</keyword>
<evidence type="ECO:0000256" key="6">
    <source>
        <dbReference type="ARBA" id="ARBA00023015"/>
    </source>
</evidence>
<name>Q4T2L2_TETNG</name>
<dbReference type="Pfam" id="PF00400">
    <property type="entry name" value="WD40"/>
    <property type="match status" value="1"/>
</dbReference>
<dbReference type="GO" id="GO:0016592">
    <property type="term" value="C:mediator complex"/>
    <property type="evidence" value="ECO:0007669"/>
    <property type="project" value="InterPro"/>
</dbReference>
<dbReference type="Gene3D" id="2.130.10.10">
    <property type="entry name" value="YVTN repeat-like/Quinoprotein amine dehydrogenase"/>
    <property type="match status" value="1"/>
</dbReference>
<dbReference type="AlphaFoldDB" id="Q4T2L2"/>
<dbReference type="InterPro" id="IPR021665">
    <property type="entry name" value="Mediator_Med16_N"/>
</dbReference>
<feature type="repeat" description="WD" evidence="11">
    <location>
        <begin position="70"/>
        <end position="104"/>
    </location>
</feature>
<dbReference type="OrthoDB" id="10018574at2759"/>
<reference evidence="15" key="2">
    <citation type="submission" date="2004-02" db="EMBL/GenBank/DDBJ databases">
        <authorList>
            <consortium name="Genoscope"/>
            <consortium name="Whitehead Institute Centre for Genome Research"/>
        </authorList>
    </citation>
    <scope>NUCLEOTIDE SEQUENCE</scope>
</reference>
<keyword evidence="8 12" id="KW-0804">Transcription</keyword>
<gene>
    <name evidence="12" type="primary">MED16</name>
    <name evidence="15" type="ORF">GSTENG00008288001</name>
</gene>
<dbReference type="PROSITE" id="PS50294">
    <property type="entry name" value="WD_REPEATS_REGION"/>
    <property type="match status" value="1"/>
</dbReference>
<dbReference type="Pfam" id="PF20718">
    <property type="entry name" value="Med16_bridge"/>
    <property type="match status" value="1"/>
</dbReference>
<evidence type="ECO:0000256" key="11">
    <source>
        <dbReference type="PROSITE-ProRule" id="PRU00221"/>
    </source>
</evidence>
<dbReference type="InterPro" id="IPR036322">
    <property type="entry name" value="WD40_repeat_dom_sf"/>
</dbReference>
<accession>Q4T2L2</accession>
<evidence type="ECO:0000256" key="4">
    <source>
        <dbReference type="ARBA" id="ARBA00022574"/>
    </source>
</evidence>
<dbReference type="GO" id="GO:0045893">
    <property type="term" value="P:positive regulation of DNA-templated transcription"/>
    <property type="evidence" value="ECO:0007669"/>
    <property type="project" value="TreeGrafter"/>
</dbReference>
<dbReference type="InterPro" id="IPR048338">
    <property type="entry name" value="Mediator_Med16"/>
</dbReference>
<dbReference type="PANTHER" id="PTHR13224">
    <property type="entry name" value="THYROID HORMONE RECEPTOR-ASSOCIATED PROTEIN-RELATED"/>
    <property type="match status" value="1"/>
</dbReference>
<dbReference type="Pfam" id="PF11635">
    <property type="entry name" value="Med16_N"/>
    <property type="match status" value="1"/>
</dbReference>
<dbReference type="InterPro" id="IPR001680">
    <property type="entry name" value="WD40_rpt"/>
</dbReference>
<comment type="subcellular location">
    <subcellularLocation>
        <location evidence="1 12">Nucleus</location>
    </subcellularLocation>
</comment>
<protein>
    <recommendedName>
        <fullName evidence="3 12">Mediator of RNA polymerase II transcription subunit 16</fullName>
    </recommendedName>
    <alternativeName>
        <fullName evidence="10 12">Mediator complex subunit 16</fullName>
    </alternativeName>
</protein>
<feature type="domain" description="Mediator complex subunit Med16 N-terminal" evidence="13">
    <location>
        <begin position="117"/>
        <end position="449"/>
    </location>
</feature>
<evidence type="ECO:0000313" key="15">
    <source>
        <dbReference type="EMBL" id="CAF92870.1"/>
    </source>
</evidence>
<comment type="similarity">
    <text evidence="2 12">Belongs to the Mediator complex subunit 16 family.</text>
</comment>
<keyword evidence="9 12" id="KW-0539">Nucleus</keyword>
<proteinExistence type="inferred from homology"/>
<evidence type="ECO:0000256" key="12">
    <source>
        <dbReference type="RuleBase" id="RU364149"/>
    </source>
</evidence>
<dbReference type="SUPFAM" id="SSF50978">
    <property type="entry name" value="WD40 repeat-like"/>
    <property type="match status" value="1"/>
</dbReference>
<evidence type="ECO:0000259" key="13">
    <source>
        <dbReference type="Pfam" id="PF11635"/>
    </source>
</evidence>
<dbReference type="InterPro" id="IPR015943">
    <property type="entry name" value="WD40/YVTN_repeat-like_dom_sf"/>
</dbReference>
<evidence type="ECO:0000256" key="2">
    <source>
        <dbReference type="ARBA" id="ARBA00006543"/>
    </source>
</evidence>
<dbReference type="InterPro" id="IPR048616">
    <property type="entry name" value="MED16_bridge"/>
</dbReference>
<dbReference type="SMART" id="SM00320">
    <property type="entry name" value="WD40"/>
    <property type="match status" value="2"/>
</dbReference>
<keyword evidence="4 11" id="KW-0853">WD repeat</keyword>
<feature type="non-terminal residue" evidence="15">
    <location>
        <position position="694"/>
    </location>
</feature>
<keyword evidence="6 12" id="KW-0805">Transcription regulation</keyword>
<sequence length="694" mass="76817">GFTMELAYVCEWDKRSKSTHCPSIPLVCSWSCRNLVAFTTDLKNNNEDKDISHMIHIIDTEHPWDVYCISSGHTEVISCLEWDQSGSRLLSADGDGQIKCWSMSEHLVNSWENILLSSVDGDPIVALTWLHNGVKLALHVEMVTLRERQSGSTNFGEKFSRVKFSPSLTLFGGKPMEGWLAVTVSGLVTVSLLKPGGALLTASESLCRLRGRVALADIAFTGGGNIVVAASDGSSSSPVQFYKVVVSVVNEKCRIDTELLPSLFLRCTTDPLRRDKYPAVTHLKFLTRENSEQVLLCASNQNGSIVECWSLRKEGLPVNNIFQHRSPVVGEKQPTILKWRILTTTSDLERVSAVALPKLPISISNTDLKVASDTKFCPGLAALDMPAAQRRASKDRRGLEDQDRSDPACVGPVFVVADPSWQGRGLALAFNDGSIQILHRLSLHTMGVFYGSSTASNAQRPGEESAIKRQRTGSPTVHFKALQFSWTSLALVGIDNHGKVTLAVCICFQLYMLRVSPSMGQVLEMNTTLRHLLFLLEYCMVTGYDWWDVLLHVQPTMVHNLVEKLHEEYMRQNLALQQVLATRILAVKASLCKLSTATAARACDFYAKLLLIAISSTLKSLLRPHVLNTPDKSPGDRLTEICAKNTDTEIDKVMINLKTEEFVLDGPPLQSLQQLIQWVGDFVLYLLANLPNQV</sequence>
<evidence type="ECO:0000256" key="3">
    <source>
        <dbReference type="ARBA" id="ARBA00019614"/>
    </source>
</evidence>
<evidence type="ECO:0000256" key="7">
    <source>
        <dbReference type="ARBA" id="ARBA00023159"/>
    </source>
</evidence>
<evidence type="ECO:0000256" key="5">
    <source>
        <dbReference type="ARBA" id="ARBA00022737"/>
    </source>
</evidence>
<feature type="domain" description="Mediator of RNA polymerase II transcription subunit 16 central helical bridge" evidence="14">
    <location>
        <begin position="535"/>
        <end position="693"/>
    </location>
</feature>
<evidence type="ECO:0000259" key="14">
    <source>
        <dbReference type="Pfam" id="PF20718"/>
    </source>
</evidence>
<dbReference type="EMBL" id="CAAE01010235">
    <property type="protein sequence ID" value="CAF92870.1"/>
    <property type="molecule type" value="Genomic_DNA"/>
</dbReference>
<evidence type="ECO:0000256" key="8">
    <source>
        <dbReference type="ARBA" id="ARBA00023163"/>
    </source>
</evidence>
<comment type="caution">
    <text evidence="15">The sequence shown here is derived from an EMBL/GenBank/DDBJ whole genome shotgun (WGS) entry which is preliminary data.</text>
</comment>
<keyword evidence="7 12" id="KW-0010">Activator</keyword>
<comment type="function">
    <text evidence="12">Component of the Mediator complex, a coactivator involved in the regulated transcription of nearly all RNA polymerase II-dependent genes. Mediator functions as a bridge to convey information from gene-specific regulatory proteins to the basal RNA polymerase II transcription machinery. Mediator is recruited to promoters by direct interactions with regulatory proteins and serves as a scaffold for the assembly of a functional preinitiation complex with RNA polymerase II and the general transcription factors.</text>
</comment>
<organism evidence="15">
    <name type="scientific">Tetraodon nigroviridis</name>
    <name type="common">Spotted green pufferfish</name>
    <name type="synonym">Chelonodon nigroviridis</name>
    <dbReference type="NCBI Taxonomy" id="99883"/>
    <lineage>
        <taxon>Eukaryota</taxon>
        <taxon>Metazoa</taxon>
        <taxon>Chordata</taxon>
        <taxon>Craniata</taxon>
        <taxon>Vertebrata</taxon>
        <taxon>Euteleostomi</taxon>
        <taxon>Actinopterygii</taxon>
        <taxon>Neopterygii</taxon>
        <taxon>Teleostei</taxon>
        <taxon>Neoteleostei</taxon>
        <taxon>Acanthomorphata</taxon>
        <taxon>Eupercaria</taxon>
        <taxon>Tetraodontiformes</taxon>
        <taxon>Tetradontoidea</taxon>
        <taxon>Tetraodontidae</taxon>
        <taxon>Tetraodon</taxon>
    </lineage>
</organism>
<feature type="non-terminal residue" evidence="15">
    <location>
        <position position="1"/>
    </location>
</feature>
<comment type="subunit">
    <text evidence="12">Component of the Mediator complex.</text>
</comment>
<dbReference type="PROSITE" id="PS50082">
    <property type="entry name" value="WD_REPEATS_2"/>
    <property type="match status" value="1"/>
</dbReference>
<evidence type="ECO:0000256" key="1">
    <source>
        <dbReference type="ARBA" id="ARBA00004123"/>
    </source>
</evidence>
<reference evidence="15" key="1">
    <citation type="journal article" date="2004" name="Nature">
        <title>Genome duplication in the teleost fish Tetraodon nigroviridis reveals the early vertebrate proto-karyotype.</title>
        <authorList>
            <person name="Jaillon O."/>
            <person name="Aury J.-M."/>
            <person name="Brunet F."/>
            <person name="Petit J.-L."/>
            <person name="Stange-Thomann N."/>
            <person name="Mauceli E."/>
            <person name="Bouneau L."/>
            <person name="Fischer C."/>
            <person name="Ozouf-Costaz C."/>
            <person name="Bernot A."/>
            <person name="Nicaud S."/>
            <person name="Jaffe D."/>
            <person name="Fisher S."/>
            <person name="Lutfalla G."/>
            <person name="Dossat C."/>
            <person name="Segurens B."/>
            <person name="Dasilva C."/>
            <person name="Salanoubat M."/>
            <person name="Levy M."/>
            <person name="Boudet N."/>
            <person name="Castellano S."/>
            <person name="Anthouard V."/>
            <person name="Jubin C."/>
            <person name="Castelli V."/>
            <person name="Katinka M."/>
            <person name="Vacherie B."/>
            <person name="Biemont C."/>
            <person name="Skalli Z."/>
            <person name="Cattolico L."/>
            <person name="Poulain J."/>
            <person name="De Berardinis V."/>
            <person name="Cruaud C."/>
            <person name="Duprat S."/>
            <person name="Brottier P."/>
            <person name="Coutanceau J.-P."/>
            <person name="Gouzy J."/>
            <person name="Parra G."/>
            <person name="Lardier G."/>
            <person name="Chapple C."/>
            <person name="McKernan K.J."/>
            <person name="McEwan P."/>
            <person name="Bosak S."/>
            <person name="Kellis M."/>
            <person name="Volff J.-N."/>
            <person name="Guigo R."/>
            <person name="Zody M.C."/>
            <person name="Mesirov J."/>
            <person name="Lindblad-Toh K."/>
            <person name="Birren B."/>
            <person name="Nusbaum C."/>
            <person name="Kahn D."/>
            <person name="Robinson-Rechavi M."/>
            <person name="Laudet V."/>
            <person name="Schachter V."/>
            <person name="Quetier F."/>
            <person name="Saurin W."/>
            <person name="Scarpelli C."/>
            <person name="Wincker P."/>
            <person name="Lander E.S."/>
            <person name="Weissenbach J."/>
            <person name="Roest Crollius H."/>
        </authorList>
    </citation>
    <scope>NUCLEOTIDE SEQUENCE [LARGE SCALE GENOMIC DNA]</scope>
</reference>
<dbReference type="KEGG" id="tng:GSTEN00008288G001"/>